<feature type="region of interest" description="Disordered" evidence="1">
    <location>
        <begin position="33"/>
        <end position="52"/>
    </location>
</feature>
<feature type="region of interest" description="Disordered" evidence="1">
    <location>
        <begin position="1"/>
        <end position="22"/>
    </location>
</feature>
<organism evidence="2">
    <name type="scientific">Solanum chacoense</name>
    <name type="common">Chaco potato</name>
    <dbReference type="NCBI Taxonomy" id="4108"/>
    <lineage>
        <taxon>Eukaryota</taxon>
        <taxon>Viridiplantae</taxon>
        <taxon>Streptophyta</taxon>
        <taxon>Embryophyta</taxon>
        <taxon>Tracheophyta</taxon>
        <taxon>Spermatophyta</taxon>
        <taxon>Magnoliopsida</taxon>
        <taxon>eudicotyledons</taxon>
        <taxon>Gunneridae</taxon>
        <taxon>Pentapetalae</taxon>
        <taxon>asterids</taxon>
        <taxon>lamiids</taxon>
        <taxon>Solanales</taxon>
        <taxon>Solanaceae</taxon>
        <taxon>Solanoideae</taxon>
        <taxon>Solaneae</taxon>
        <taxon>Solanum</taxon>
    </lineage>
</organism>
<dbReference type="EMBL" id="GEDG01022463">
    <property type="protein sequence ID" value="JAP17485.1"/>
    <property type="molecule type" value="Transcribed_RNA"/>
</dbReference>
<feature type="compositionally biased region" description="Basic and acidic residues" evidence="1">
    <location>
        <begin position="10"/>
        <end position="20"/>
    </location>
</feature>
<evidence type="ECO:0000313" key="2">
    <source>
        <dbReference type="EMBL" id="JAP17485.1"/>
    </source>
</evidence>
<accession>A0A0V0HB88</accession>
<evidence type="ECO:0000256" key="1">
    <source>
        <dbReference type="SAM" id="MobiDB-lite"/>
    </source>
</evidence>
<reference evidence="2" key="1">
    <citation type="submission" date="2015-12" db="EMBL/GenBank/DDBJ databases">
        <title>Gene expression during late stages of embryo sac development: a critical building block for successful pollen-pistil interactions.</title>
        <authorList>
            <person name="Liu Y."/>
            <person name="Joly V."/>
            <person name="Sabar M."/>
            <person name="Matton D.P."/>
        </authorList>
    </citation>
    <scope>NUCLEOTIDE SEQUENCE</scope>
</reference>
<sequence>MEADELQPQKPRDNQERESNNADIQFQEFIHSATEIDDQSQEPMRDQQENLNDQEPCFVCNAVMVWESKRNCTGCSLTPLFPPEKEEELKEITAVYPLSKLRKICKTNPL</sequence>
<name>A0A0V0HB88_SOLCH</name>
<dbReference type="AlphaFoldDB" id="A0A0V0HB88"/>
<protein>
    <submittedName>
        <fullName evidence="2">Putative ovule protein</fullName>
    </submittedName>
</protein>
<proteinExistence type="predicted"/>